<evidence type="ECO:0000256" key="1">
    <source>
        <dbReference type="SAM" id="MobiDB-lite"/>
    </source>
</evidence>
<proteinExistence type="predicted"/>
<sequence length="80" mass="8773">MIDNGNIANLAPGTFHPLLAHRLHSIDFARPPSADEMGAYEMGAYEMGAYEMGSAHSINQRGRCDNEDRRISGNGTPRLQ</sequence>
<dbReference type="Proteomes" id="UP000320176">
    <property type="component" value="Unassembled WGS sequence"/>
</dbReference>
<keyword evidence="3" id="KW-1185">Reference proteome</keyword>
<name>A0A5C6ALP9_9BACT</name>
<evidence type="ECO:0000313" key="2">
    <source>
        <dbReference type="EMBL" id="TWU00953.1"/>
    </source>
</evidence>
<gene>
    <name evidence="2" type="ORF">Pla52n_43230</name>
</gene>
<protein>
    <submittedName>
        <fullName evidence="2">Uncharacterized protein</fullName>
    </submittedName>
</protein>
<dbReference type="AlphaFoldDB" id="A0A5C6ALP9"/>
<organism evidence="2 3">
    <name type="scientific">Stieleria varia</name>
    <dbReference type="NCBI Taxonomy" id="2528005"/>
    <lineage>
        <taxon>Bacteria</taxon>
        <taxon>Pseudomonadati</taxon>
        <taxon>Planctomycetota</taxon>
        <taxon>Planctomycetia</taxon>
        <taxon>Pirellulales</taxon>
        <taxon>Pirellulaceae</taxon>
        <taxon>Stieleria</taxon>
    </lineage>
</organism>
<accession>A0A5C6ALP9</accession>
<comment type="caution">
    <text evidence="2">The sequence shown here is derived from an EMBL/GenBank/DDBJ whole genome shotgun (WGS) entry which is preliminary data.</text>
</comment>
<evidence type="ECO:0000313" key="3">
    <source>
        <dbReference type="Proteomes" id="UP000320176"/>
    </source>
</evidence>
<dbReference type="EMBL" id="SJPN01000005">
    <property type="protein sequence ID" value="TWU00953.1"/>
    <property type="molecule type" value="Genomic_DNA"/>
</dbReference>
<feature type="compositionally biased region" description="Basic and acidic residues" evidence="1">
    <location>
        <begin position="62"/>
        <end position="71"/>
    </location>
</feature>
<feature type="region of interest" description="Disordered" evidence="1">
    <location>
        <begin position="56"/>
        <end position="80"/>
    </location>
</feature>
<reference evidence="2 3" key="1">
    <citation type="submission" date="2019-02" db="EMBL/GenBank/DDBJ databases">
        <title>Deep-cultivation of Planctomycetes and their phenomic and genomic characterization uncovers novel biology.</title>
        <authorList>
            <person name="Wiegand S."/>
            <person name="Jogler M."/>
            <person name="Boedeker C."/>
            <person name="Pinto D."/>
            <person name="Vollmers J."/>
            <person name="Rivas-Marin E."/>
            <person name="Kohn T."/>
            <person name="Peeters S.H."/>
            <person name="Heuer A."/>
            <person name="Rast P."/>
            <person name="Oberbeckmann S."/>
            <person name="Bunk B."/>
            <person name="Jeske O."/>
            <person name="Meyerdierks A."/>
            <person name="Storesund J.E."/>
            <person name="Kallscheuer N."/>
            <person name="Luecker S."/>
            <person name="Lage O.M."/>
            <person name="Pohl T."/>
            <person name="Merkel B.J."/>
            <person name="Hornburger P."/>
            <person name="Mueller R.-W."/>
            <person name="Bruemmer F."/>
            <person name="Labrenz M."/>
            <person name="Spormann A.M."/>
            <person name="Op Den Camp H."/>
            <person name="Overmann J."/>
            <person name="Amann R."/>
            <person name="Jetten M.S.M."/>
            <person name="Mascher T."/>
            <person name="Medema M.H."/>
            <person name="Devos D.P."/>
            <person name="Kaster A.-K."/>
            <person name="Ovreas L."/>
            <person name="Rohde M."/>
            <person name="Galperin M.Y."/>
            <person name="Jogler C."/>
        </authorList>
    </citation>
    <scope>NUCLEOTIDE SEQUENCE [LARGE SCALE GENOMIC DNA]</scope>
    <source>
        <strain evidence="2 3">Pla52n</strain>
    </source>
</reference>